<reference evidence="1 2" key="1">
    <citation type="submission" date="2014-04" db="EMBL/GenBank/DDBJ databases">
        <authorList>
            <consortium name="DOE Joint Genome Institute"/>
            <person name="Kuo A."/>
            <person name="Kohler A."/>
            <person name="Nagy L.G."/>
            <person name="Floudas D."/>
            <person name="Copeland A."/>
            <person name="Barry K.W."/>
            <person name="Cichocki N."/>
            <person name="Veneault-Fourrey C."/>
            <person name="LaButti K."/>
            <person name="Lindquist E.A."/>
            <person name="Lipzen A."/>
            <person name="Lundell T."/>
            <person name="Morin E."/>
            <person name="Murat C."/>
            <person name="Sun H."/>
            <person name="Tunlid A."/>
            <person name="Henrissat B."/>
            <person name="Grigoriev I.V."/>
            <person name="Hibbett D.S."/>
            <person name="Martin F."/>
            <person name="Nordberg H.P."/>
            <person name="Cantor M.N."/>
            <person name="Hua S.X."/>
        </authorList>
    </citation>
    <scope>NUCLEOTIDE SEQUENCE [LARGE SCALE GENOMIC DNA]</scope>
    <source>
        <strain evidence="1 2">Foug A</strain>
    </source>
</reference>
<dbReference type="AlphaFoldDB" id="A0A0C3EFY4"/>
<dbReference type="STRING" id="1036808.A0A0C3EFY4"/>
<dbReference type="HOGENOM" id="CLU_2528765_0_0_1"/>
<gene>
    <name evidence="1" type="ORF">SCLCIDRAFT_109226</name>
</gene>
<sequence>MELARVLGVHRNTLHLYMRQHNIECKYTDISDTDLDHLVVEFKRRRPESGIRYCVGFMQKHGVHIQYHQVIQSFHRVDCLGQVL</sequence>
<evidence type="ECO:0000313" key="2">
    <source>
        <dbReference type="Proteomes" id="UP000053989"/>
    </source>
</evidence>
<dbReference type="EMBL" id="KN822015">
    <property type="protein sequence ID" value="KIM66836.1"/>
    <property type="molecule type" value="Genomic_DNA"/>
</dbReference>
<dbReference type="OrthoDB" id="2686689at2759"/>
<keyword evidence="2" id="KW-1185">Reference proteome</keyword>
<evidence type="ECO:0000313" key="1">
    <source>
        <dbReference type="EMBL" id="KIM66836.1"/>
    </source>
</evidence>
<proteinExistence type="predicted"/>
<name>A0A0C3EFY4_9AGAM</name>
<protein>
    <submittedName>
        <fullName evidence="1">Uncharacterized protein</fullName>
    </submittedName>
</protein>
<organism evidence="1 2">
    <name type="scientific">Scleroderma citrinum Foug A</name>
    <dbReference type="NCBI Taxonomy" id="1036808"/>
    <lineage>
        <taxon>Eukaryota</taxon>
        <taxon>Fungi</taxon>
        <taxon>Dikarya</taxon>
        <taxon>Basidiomycota</taxon>
        <taxon>Agaricomycotina</taxon>
        <taxon>Agaricomycetes</taxon>
        <taxon>Agaricomycetidae</taxon>
        <taxon>Boletales</taxon>
        <taxon>Sclerodermatineae</taxon>
        <taxon>Sclerodermataceae</taxon>
        <taxon>Scleroderma</taxon>
    </lineage>
</organism>
<accession>A0A0C3EFY4</accession>
<dbReference type="InParanoid" id="A0A0C3EFY4"/>
<dbReference type="Proteomes" id="UP000053989">
    <property type="component" value="Unassembled WGS sequence"/>
</dbReference>
<reference evidence="2" key="2">
    <citation type="submission" date="2015-01" db="EMBL/GenBank/DDBJ databases">
        <title>Evolutionary Origins and Diversification of the Mycorrhizal Mutualists.</title>
        <authorList>
            <consortium name="DOE Joint Genome Institute"/>
            <consortium name="Mycorrhizal Genomics Consortium"/>
            <person name="Kohler A."/>
            <person name="Kuo A."/>
            <person name="Nagy L.G."/>
            <person name="Floudas D."/>
            <person name="Copeland A."/>
            <person name="Barry K.W."/>
            <person name="Cichocki N."/>
            <person name="Veneault-Fourrey C."/>
            <person name="LaButti K."/>
            <person name="Lindquist E.A."/>
            <person name="Lipzen A."/>
            <person name="Lundell T."/>
            <person name="Morin E."/>
            <person name="Murat C."/>
            <person name="Riley R."/>
            <person name="Ohm R."/>
            <person name="Sun H."/>
            <person name="Tunlid A."/>
            <person name="Henrissat B."/>
            <person name="Grigoriev I.V."/>
            <person name="Hibbett D.S."/>
            <person name="Martin F."/>
        </authorList>
    </citation>
    <scope>NUCLEOTIDE SEQUENCE [LARGE SCALE GENOMIC DNA]</scope>
    <source>
        <strain evidence="2">Foug A</strain>
    </source>
</reference>